<name>A0A1J1IAL4_9DIPT</name>
<keyword evidence="3" id="KW-0812">Transmembrane</keyword>
<dbReference type="SUPFAM" id="SSF49854">
    <property type="entry name" value="Spermadhesin, CUB domain"/>
    <property type="match status" value="1"/>
</dbReference>
<evidence type="ECO:0000256" key="3">
    <source>
        <dbReference type="SAM" id="Phobius"/>
    </source>
</evidence>
<dbReference type="STRING" id="568069.A0A1J1IAL4"/>
<dbReference type="InterPro" id="IPR000859">
    <property type="entry name" value="CUB_dom"/>
</dbReference>
<accession>A0A1J1IAL4</accession>
<comment type="caution">
    <text evidence="2">Lacks conserved residue(s) required for the propagation of feature annotation.</text>
</comment>
<reference evidence="5 6" key="1">
    <citation type="submission" date="2015-04" db="EMBL/GenBank/DDBJ databases">
        <authorList>
            <person name="Syromyatnikov M.Y."/>
            <person name="Popov V.N."/>
        </authorList>
    </citation>
    <scope>NUCLEOTIDE SEQUENCE [LARGE SCALE GENOMIC DNA]</scope>
</reference>
<feature type="transmembrane region" description="Helical" evidence="3">
    <location>
        <begin position="950"/>
        <end position="969"/>
    </location>
</feature>
<keyword evidence="3" id="KW-1133">Transmembrane helix</keyword>
<keyword evidence="1" id="KW-1015">Disulfide bond</keyword>
<evidence type="ECO:0000259" key="4">
    <source>
        <dbReference type="PROSITE" id="PS01180"/>
    </source>
</evidence>
<dbReference type="GO" id="GO:0005886">
    <property type="term" value="C:plasma membrane"/>
    <property type="evidence" value="ECO:0007669"/>
    <property type="project" value="TreeGrafter"/>
</dbReference>
<evidence type="ECO:0000313" key="5">
    <source>
        <dbReference type="EMBL" id="CRK97333.1"/>
    </source>
</evidence>
<dbReference type="AlphaFoldDB" id="A0A1J1IAL4"/>
<dbReference type="InterPro" id="IPR056707">
    <property type="entry name" value="DUF7805"/>
</dbReference>
<dbReference type="InterPro" id="IPR053207">
    <property type="entry name" value="Non-NMDA_GluR_Accessory"/>
</dbReference>
<dbReference type="PANTHER" id="PTHR47537">
    <property type="entry name" value="CUBILIN"/>
    <property type="match status" value="1"/>
</dbReference>
<dbReference type="OrthoDB" id="10037824at2759"/>
<protein>
    <submittedName>
        <fullName evidence="5">CLUMA_CG010726, isoform A</fullName>
    </submittedName>
</protein>
<feature type="domain" description="CUB" evidence="4">
    <location>
        <begin position="15"/>
        <end position="138"/>
    </location>
</feature>
<proteinExistence type="predicted"/>
<keyword evidence="3" id="KW-0472">Membrane</keyword>
<organism evidence="5 6">
    <name type="scientific">Clunio marinus</name>
    <dbReference type="NCBI Taxonomy" id="568069"/>
    <lineage>
        <taxon>Eukaryota</taxon>
        <taxon>Metazoa</taxon>
        <taxon>Ecdysozoa</taxon>
        <taxon>Arthropoda</taxon>
        <taxon>Hexapoda</taxon>
        <taxon>Insecta</taxon>
        <taxon>Pterygota</taxon>
        <taxon>Neoptera</taxon>
        <taxon>Endopterygota</taxon>
        <taxon>Diptera</taxon>
        <taxon>Nematocera</taxon>
        <taxon>Chironomoidea</taxon>
        <taxon>Chironomidae</taxon>
        <taxon>Clunio</taxon>
    </lineage>
</organism>
<dbReference type="EMBL" id="CVRI01000047">
    <property type="protein sequence ID" value="CRK97333.1"/>
    <property type="molecule type" value="Genomic_DNA"/>
</dbReference>
<evidence type="ECO:0000256" key="1">
    <source>
        <dbReference type="ARBA" id="ARBA00023157"/>
    </source>
</evidence>
<dbReference type="Pfam" id="PF25090">
    <property type="entry name" value="DUF7805"/>
    <property type="match status" value="1"/>
</dbReference>
<dbReference type="InterPro" id="IPR035914">
    <property type="entry name" value="Sperma_CUB_dom_sf"/>
</dbReference>
<evidence type="ECO:0000256" key="2">
    <source>
        <dbReference type="PROSITE-ProRule" id="PRU00059"/>
    </source>
</evidence>
<dbReference type="Proteomes" id="UP000183832">
    <property type="component" value="Unassembled WGS sequence"/>
</dbReference>
<dbReference type="PANTHER" id="PTHR47537:SF4">
    <property type="entry name" value="GH12701P"/>
    <property type="match status" value="1"/>
</dbReference>
<dbReference type="Gene3D" id="2.60.120.290">
    <property type="entry name" value="Spermadhesin, CUB domain"/>
    <property type="match status" value="1"/>
</dbReference>
<gene>
    <name evidence="5" type="ORF">CLUMA_CG010726</name>
</gene>
<keyword evidence="6" id="KW-1185">Reference proteome</keyword>
<evidence type="ECO:0000313" key="6">
    <source>
        <dbReference type="Proteomes" id="UP000183832"/>
    </source>
</evidence>
<dbReference type="PROSITE" id="PS01180">
    <property type="entry name" value="CUB"/>
    <property type="match status" value="1"/>
</dbReference>
<sequence length="1009" mass="115586">MSLRFKDNLNALLECNRTYHGNLGMTYHMELHRPKEEKTPYVCQLTFTAAGGMHGDIVQITILNGFTLGKFVSFTQNGCQDAFLEFSEASRMPVGGMFCGQSWGPSVFYSETHSLILTVKLFKLLREQNGYNFDFRIEYKFLSKEESVVRYGGIKSDIYENLTRDTHHSSNNYDNKFASPKKSKTFDSYQEEFEIRSKNWYEHTLNLTTSSIGVSATGKSQRKSKSKATKNSTIDAKYYLGDLIPGTYCSRIYSNCDKKLCRLQSPNFPGTYPRNLTCYYAVRQHDVPQGKHALITVKQPKGNLVWIIAGNQAQQTKNEKEKLKPKLQTGPELLVEFTTSPYGTFNNLQQDTILQAFNGFQLEVEVTFVDIQSPTYAKSKRSCEFWVRGTGHGVLENPKHSIAPNTTCLYHFQGTELPSRSMDQLQVSLRRAGGISPTNSRFKIWLSVLKFDYAPIFESTDENMLLQPLKEDCSGMLRIFDGQLREPPVCKDLDCYVNEREMPQRLMRLGHNHTNVIARYCRGSIPRSCDHVVLNSTFSRPCSMQESFLSTSDYATLELKVTESTALRPLNFKINYEFVDLFQDGMPFDNDQGCNRKFVSSVIEPQIEPIMFRSNRNVFFFGRSGAINLNCVYRFEAQRGERVKIVVYRMMSGNRTCESKMENDTQRSFCFGNNSAKLEIFERPWHDSALFVRDCICNSSMASVLPFTYISKSNEVEVHFTAINMTRYDDPDSLNFQATFEFIKPIIPFDCKDVRRKLGSEGTISLNDGDLECKSRPWLIEPSTNKYLYLSFRGYYLSRYNPQTPLPINQSTTYDEPICPTKSRVIITTGDSITITACPLSDDYSNRHLVEVFSAGWHHKPFFQRHEYSPALSVEYIPEIYDFNDYLLTWLELSRHPQVAEGLEDCQYSCPELHACVNGSIWCDGKVHCPSGYDESFIHCSTILRLPAEVLAVLCVLLIIACCAGSFYIRRKIKHHWQRSSVLQTRLKSMSSVNTNTDTAVFDEKDFIS</sequence>